<dbReference type="RefSeq" id="WP_034608409.1">
    <property type="nucleotide sequence ID" value="NZ_CBDBYO010000015.1"/>
</dbReference>
<accession>A0A2H9YQ21</accession>
<comment type="caution">
    <text evidence="1">The sequence shown here is derived from an EMBL/GenBank/DDBJ whole genome shotgun (WGS) entry which is preliminary data.</text>
</comment>
<protein>
    <recommendedName>
        <fullName evidence="3">KTSC domain-containing protein</fullName>
    </recommendedName>
</protein>
<dbReference type="GeneID" id="97176334"/>
<organism evidence="1 2">
    <name type="scientific">Acinetobacter pseudolwoffii</name>
    <dbReference type="NCBI Taxonomy" id="2053287"/>
    <lineage>
        <taxon>Bacteria</taxon>
        <taxon>Pseudomonadati</taxon>
        <taxon>Pseudomonadota</taxon>
        <taxon>Gammaproteobacteria</taxon>
        <taxon>Moraxellales</taxon>
        <taxon>Moraxellaceae</taxon>
        <taxon>Acinetobacter</taxon>
    </lineage>
</organism>
<proteinExistence type="predicted"/>
<dbReference type="AlphaFoldDB" id="A0A2H9YQ21"/>
<evidence type="ECO:0008006" key="3">
    <source>
        <dbReference type="Google" id="ProtNLM"/>
    </source>
</evidence>
<name>A0A2H9YQ21_9GAMM</name>
<evidence type="ECO:0000313" key="2">
    <source>
        <dbReference type="Proteomes" id="UP000243446"/>
    </source>
</evidence>
<sequence length="72" mass="8645">MEIYKDINNDSNVTHYEIGETYIRVKFRETAKIYQYSYRKAGRFHVDKMKILARSGNGLNAYINRNVKFLYD</sequence>
<reference evidence="1 2" key="1">
    <citation type="submission" date="2017-11" db="EMBL/GenBank/DDBJ databases">
        <title>Revising the taxonomy of the Acinetobacter lwoffii group: the description of Acinetobacter pseudolwoffii sp. nov. and emended description of Acinetobacter lwoffii.</title>
        <authorList>
            <person name="Nemec A."/>
            <person name="Radolfova-Krizova L."/>
        </authorList>
    </citation>
    <scope>NUCLEOTIDE SEQUENCE [LARGE SCALE GENOMIC DNA]</scope>
    <source>
        <strain evidence="1 2">ANC 5044</strain>
    </source>
</reference>
<dbReference type="Proteomes" id="UP000243446">
    <property type="component" value="Unassembled WGS sequence"/>
</dbReference>
<gene>
    <name evidence="1" type="ORF">CWI32_11830</name>
</gene>
<evidence type="ECO:0000313" key="1">
    <source>
        <dbReference type="EMBL" id="PJO74746.1"/>
    </source>
</evidence>
<dbReference type="EMBL" id="PHRG01000006">
    <property type="protein sequence ID" value="PJO74746.1"/>
    <property type="molecule type" value="Genomic_DNA"/>
</dbReference>